<dbReference type="SUPFAM" id="SSF52540">
    <property type="entry name" value="P-loop containing nucleoside triphosphate hydrolases"/>
    <property type="match status" value="1"/>
</dbReference>
<comment type="caution">
    <text evidence="8">The sequence shown here is derived from an EMBL/GenBank/DDBJ whole genome shotgun (WGS) entry which is preliminary data.</text>
</comment>
<keyword evidence="3" id="KW-1003">Cell membrane</keyword>
<dbReference type="Gene3D" id="3.40.50.300">
    <property type="entry name" value="P-loop containing nucleotide triphosphate hydrolases"/>
    <property type="match status" value="1"/>
</dbReference>
<dbReference type="Pfam" id="PF00005">
    <property type="entry name" value="ABC_tran"/>
    <property type="match status" value="1"/>
</dbReference>
<dbReference type="PANTHER" id="PTHR42788:SF7">
    <property type="entry name" value="NITRATE ABC TRANSPORTER ATP-BINDING PROTEIN"/>
    <property type="match status" value="1"/>
</dbReference>
<protein>
    <submittedName>
        <fullName evidence="8">ATP-binding cassette domain-containing protein</fullName>
    </submittedName>
</protein>
<gene>
    <name evidence="8" type="ORF">MMF94_42055</name>
</gene>
<keyword evidence="2" id="KW-0813">Transport</keyword>
<proteinExistence type="predicted"/>
<organism evidence="8 9">
    <name type="scientific">Pseudonocardia alaniniphila</name>
    <dbReference type="NCBI Taxonomy" id="75291"/>
    <lineage>
        <taxon>Bacteria</taxon>
        <taxon>Bacillati</taxon>
        <taxon>Actinomycetota</taxon>
        <taxon>Actinomycetes</taxon>
        <taxon>Pseudonocardiales</taxon>
        <taxon>Pseudonocardiaceae</taxon>
        <taxon>Pseudonocardia</taxon>
    </lineage>
</organism>
<sequence>MLEIHDVRLVYNQGRADEITALDGLTLTLADGQFATVIGSNGAGKSSLVQIVSGATRPTAGRVRLDGTDITRQPEYRRAGSVARVFDDPRAGTAPGLSIEDNMALAMARGRRRWLRFALGRTQRALMREQLARLGLGLENRLADKVGLLSAGQRQSLTMVMAALARPRVLLLDEHLAALDPATAIRVRGLTEQLVAEMGTTTLMITHNMQHALELGQRLLVMNRGRLIGDLDADTKRQTTVSALVDLITAFQDNASDRLLITDRTPPERT</sequence>
<dbReference type="InterPro" id="IPR003439">
    <property type="entry name" value="ABC_transporter-like_ATP-bd"/>
</dbReference>
<dbReference type="RefSeq" id="WP_241043105.1">
    <property type="nucleotide sequence ID" value="NZ_BAAAJF010000058.1"/>
</dbReference>
<reference evidence="8 9" key="1">
    <citation type="submission" date="2022-03" db="EMBL/GenBank/DDBJ databases">
        <title>Pseudonocardia alaer sp. nov., a novel actinomycete isolated from reed forest soil.</title>
        <authorList>
            <person name="Wang L."/>
        </authorList>
    </citation>
    <scope>NUCLEOTIDE SEQUENCE [LARGE SCALE GENOMIC DNA]</scope>
    <source>
        <strain evidence="8 9">Y-16303</strain>
    </source>
</reference>
<evidence type="ECO:0000259" key="7">
    <source>
        <dbReference type="PROSITE" id="PS50893"/>
    </source>
</evidence>
<dbReference type="SMART" id="SM00382">
    <property type="entry name" value="AAA"/>
    <property type="match status" value="1"/>
</dbReference>
<evidence type="ECO:0000256" key="2">
    <source>
        <dbReference type="ARBA" id="ARBA00022448"/>
    </source>
</evidence>
<feature type="domain" description="ABC transporter" evidence="7">
    <location>
        <begin position="2"/>
        <end position="249"/>
    </location>
</feature>
<dbReference type="GO" id="GO:0005524">
    <property type="term" value="F:ATP binding"/>
    <property type="evidence" value="ECO:0007669"/>
    <property type="project" value="UniProtKB-KW"/>
</dbReference>
<keyword evidence="4" id="KW-0547">Nucleotide-binding</keyword>
<evidence type="ECO:0000256" key="4">
    <source>
        <dbReference type="ARBA" id="ARBA00022741"/>
    </source>
</evidence>
<name>A0ABS9TUR3_9PSEU</name>
<dbReference type="InterPro" id="IPR003593">
    <property type="entry name" value="AAA+_ATPase"/>
</dbReference>
<evidence type="ECO:0000256" key="1">
    <source>
        <dbReference type="ARBA" id="ARBA00004202"/>
    </source>
</evidence>
<evidence type="ECO:0000256" key="6">
    <source>
        <dbReference type="ARBA" id="ARBA00023136"/>
    </source>
</evidence>
<dbReference type="InterPro" id="IPR027417">
    <property type="entry name" value="P-loop_NTPase"/>
</dbReference>
<evidence type="ECO:0000313" key="8">
    <source>
        <dbReference type="EMBL" id="MCH6172300.1"/>
    </source>
</evidence>
<dbReference type="Proteomes" id="UP001299970">
    <property type="component" value="Unassembled WGS sequence"/>
</dbReference>
<evidence type="ECO:0000313" key="9">
    <source>
        <dbReference type="Proteomes" id="UP001299970"/>
    </source>
</evidence>
<comment type="subcellular location">
    <subcellularLocation>
        <location evidence="1">Cell membrane</location>
        <topology evidence="1">Peripheral membrane protein</topology>
    </subcellularLocation>
</comment>
<evidence type="ECO:0000256" key="3">
    <source>
        <dbReference type="ARBA" id="ARBA00022475"/>
    </source>
</evidence>
<dbReference type="InterPro" id="IPR050166">
    <property type="entry name" value="ABC_transporter_ATP-bind"/>
</dbReference>
<dbReference type="PANTHER" id="PTHR42788">
    <property type="entry name" value="TAURINE IMPORT ATP-BINDING PROTEIN-RELATED"/>
    <property type="match status" value="1"/>
</dbReference>
<keyword evidence="6" id="KW-0472">Membrane</keyword>
<evidence type="ECO:0000256" key="5">
    <source>
        <dbReference type="ARBA" id="ARBA00022840"/>
    </source>
</evidence>
<accession>A0ABS9TUR3</accession>
<keyword evidence="5 8" id="KW-0067">ATP-binding</keyword>
<keyword evidence="9" id="KW-1185">Reference proteome</keyword>
<dbReference type="EMBL" id="JAKXMK010000064">
    <property type="protein sequence ID" value="MCH6172300.1"/>
    <property type="molecule type" value="Genomic_DNA"/>
</dbReference>
<dbReference type="PROSITE" id="PS50893">
    <property type="entry name" value="ABC_TRANSPORTER_2"/>
    <property type="match status" value="1"/>
</dbReference>